<dbReference type="InterPro" id="IPR050194">
    <property type="entry name" value="Glycosyltransferase_grp1"/>
</dbReference>
<name>A0A8H9GAM1_9MICO</name>
<reference evidence="1" key="1">
    <citation type="journal article" date="2014" name="Int. J. Syst. Evol. Microbiol.">
        <title>Complete genome sequence of Corynebacterium casei LMG S-19264T (=DSM 44701T), isolated from a smear-ripened cheese.</title>
        <authorList>
            <consortium name="US DOE Joint Genome Institute (JGI-PGF)"/>
            <person name="Walter F."/>
            <person name="Albersmeier A."/>
            <person name="Kalinowski J."/>
            <person name="Ruckert C."/>
        </authorList>
    </citation>
    <scope>NUCLEOTIDE SEQUENCE</scope>
    <source>
        <strain evidence="1">JCM 1480</strain>
    </source>
</reference>
<dbReference type="EMBL" id="JAFBCG010000001">
    <property type="protein sequence ID" value="MBM7803609.1"/>
    <property type="molecule type" value="Genomic_DNA"/>
</dbReference>
<reference evidence="2 4" key="3">
    <citation type="submission" date="2021-01" db="EMBL/GenBank/DDBJ databases">
        <title>Sequencing the genomes of 1000 actinobacteria strains.</title>
        <authorList>
            <person name="Klenk H.-P."/>
        </authorList>
    </citation>
    <scope>NUCLEOTIDE SEQUENCE [LARGE SCALE GENOMIC DNA]</scope>
    <source>
        <strain evidence="2 4">DSM 20542</strain>
    </source>
</reference>
<evidence type="ECO:0000313" key="1">
    <source>
        <dbReference type="EMBL" id="GGK99281.1"/>
    </source>
</evidence>
<accession>A0A8H9GAM1</accession>
<dbReference type="EMBL" id="BMOI01000006">
    <property type="protein sequence ID" value="GGK99281.1"/>
    <property type="molecule type" value="Genomic_DNA"/>
</dbReference>
<evidence type="ECO:0000313" key="4">
    <source>
        <dbReference type="Proteomes" id="UP000746584"/>
    </source>
</evidence>
<evidence type="ECO:0008006" key="5">
    <source>
        <dbReference type="Google" id="ProtNLM"/>
    </source>
</evidence>
<dbReference type="PANTHER" id="PTHR45947">
    <property type="entry name" value="SULFOQUINOVOSYL TRANSFERASE SQD2"/>
    <property type="match status" value="1"/>
</dbReference>
<dbReference type="RefSeq" id="WP_022902887.1">
    <property type="nucleotide sequence ID" value="NZ_BMOI01000006.1"/>
</dbReference>
<evidence type="ECO:0000313" key="2">
    <source>
        <dbReference type="EMBL" id="MBM7803609.1"/>
    </source>
</evidence>
<evidence type="ECO:0000313" key="3">
    <source>
        <dbReference type="Proteomes" id="UP000648535"/>
    </source>
</evidence>
<reference evidence="1" key="2">
    <citation type="submission" date="2020-09" db="EMBL/GenBank/DDBJ databases">
        <authorList>
            <person name="Sun Q."/>
            <person name="Ohkuma M."/>
        </authorList>
    </citation>
    <scope>NUCLEOTIDE SEQUENCE</scope>
    <source>
        <strain evidence="1">JCM 1480</strain>
    </source>
</reference>
<dbReference type="PANTHER" id="PTHR45947:SF13">
    <property type="entry name" value="TRANSFERASE"/>
    <property type="match status" value="1"/>
</dbReference>
<dbReference type="Proteomes" id="UP000648535">
    <property type="component" value="Unassembled WGS sequence"/>
</dbReference>
<comment type="caution">
    <text evidence="1">The sequence shown here is derived from an EMBL/GenBank/DDBJ whole genome shotgun (WGS) entry which is preliminary data.</text>
</comment>
<organism evidence="1 3">
    <name type="scientific">Curtobacterium luteum</name>
    <dbReference type="NCBI Taxonomy" id="33881"/>
    <lineage>
        <taxon>Bacteria</taxon>
        <taxon>Bacillati</taxon>
        <taxon>Actinomycetota</taxon>
        <taxon>Actinomycetes</taxon>
        <taxon>Micrococcales</taxon>
        <taxon>Microbacteriaceae</taxon>
        <taxon>Curtobacterium</taxon>
    </lineage>
</organism>
<dbReference type="Proteomes" id="UP000746584">
    <property type="component" value="Unassembled WGS sequence"/>
</dbReference>
<proteinExistence type="predicted"/>
<dbReference type="Gene3D" id="3.40.50.2000">
    <property type="entry name" value="Glycogen Phosphorylase B"/>
    <property type="match status" value="1"/>
</dbReference>
<dbReference type="SUPFAM" id="SSF53756">
    <property type="entry name" value="UDP-Glycosyltransferase/glycogen phosphorylase"/>
    <property type="match status" value="1"/>
</dbReference>
<dbReference type="Pfam" id="PF13692">
    <property type="entry name" value="Glyco_trans_1_4"/>
    <property type="match status" value="1"/>
</dbReference>
<dbReference type="AlphaFoldDB" id="A0A8H9GAM1"/>
<keyword evidence="4" id="KW-1185">Reference proteome</keyword>
<gene>
    <name evidence="1" type="ORF">GCM10009769_16750</name>
    <name evidence="2" type="ORF">JOE58_002860</name>
</gene>
<dbReference type="GO" id="GO:0016757">
    <property type="term" value="F:glycosyltransferase activity"/>
    <property type="evidence" value="ECO:0007669"/>
    <property type="project" value="TreeGrafter"/>
</dbReference>
<protein>
    <recommendedName>
        <fullName evidence="5">Glycosyl transferase family 1 domain-containing protein</fullName>
    </recommendedName>
</protein>
<sequence>MTPPTSLRIVPELRAVHVERHRTGTPAELLYLDVNYDLAGTPLAEGIRRTTVGRALARFLHTTATTLEVPEPLWMRFWPKHAVLAAGFALAGVVRGRRHRVVTYAMENNDLRTLVGGRGRVPALLVTAVGLLVGVVARLTLDRIHFATPAARNAYAQLPFVGAIEQTVGLELPAPAPGPTRDAVPGSCVFVGVLEARKGIAPLMSAWEVVERTRPGAVLTIVGPGPELDRVRRWAAGAPDRRRVLGPLPHAEAGAAVARSAVLVAPSIPDGRWREQVGLPVKDALAAGLTVVATDQTGLAPWLAEHGHQVVTVAGGDLVGRLARSIERAVDTPLQREAVRAALPGRDGRMAADEWLHA</sequence>